<dbReference type="OrthoDB" id="5464529at2"/>
<sequence>MRNDTRGVFNAYCADLARLNGIPDATQKFAVAPTVEQTLENRIQQSAEFLQRVNVTGVAQPSGQVLGLGTTGPIAGRTDTTTAPRQPRDIHGLGRRDYQTVQTNFDSFVRYETLDAWAKFPDFQTRVRNKVVEQIARDRLMIGWNGTHAAATTDPVANPLLQDVNVGWLEYLRTVDPARVYTGPKVGEQAGADYKTLDGLIFDAVNSYLDDWYKDDPNIIAICGRSLYSERMLGLIEVHSGTPTEAEALKTLQAHRAVGGKTAQFVPFFPTVSILLANPKNLSIYWQTGTRRRQIDDQPSWDRIVDFQSVNEGYVIEDTGACCLIEGIQVPDGAGGWA</sequence>
<dbReference type="Pfam" id="PF05125">
    <property type="entry name" value="Phage_cap_P2"/>
    <property type="match status" value="1"/>
</dbReference>
<organism evidence="2 3">
    <name type="scientific">Roseospira marina</name>
    <dbReference type="NCBI Taxonomy" id="140057"/>
    <lineage>
        <taxon>Bacteria</taxon>
        <taxon>Pseudomonadati</taxon>
        <taxon>Pseudomonadota</taxon>
        <taxon>Alphaproteobacteria</taxon>
        <taxon>Rhodospirillales</taxon>
        <taxon>Rhodospirillaceae</taxon>
        <taxon>Roseospira</taxon>
    </lineage>
</organism>
<dbReference type="InterPro" id="IPR006441">
    <property type="entry name" value="Phage_P2_GpN"/>
</dbReference>
<keyword evidence="3" id="KW-1185">Reference proteome</keyword>
<accession>A0A5M6I6E5</accession>
<dbReference type="NCBIfam" id="TIGR01551">
    <property type="entry name" value="major_capsid_P2"/>
    <property type="match status" value="1"/>
</dbReference>
<evidence type="ECO:0000313" key="2">
    <source>
        <dbReference type="EMBL" id="KAA5603794.1"/>
    </source>
</evidence>
<dbReference type="Proteomes" id="UP000324065">
    <property type="component" value="Unassembled WGS sequence"/>
</dbReference>
<dbReference type="EMBL" id="VWPJ01000031">
    <property type="protein sequence ID" value="KAA5603794.1"/>
    <property type="molecule type" value="Genomic_DNA"/>
</dbReference>
<reference evidence="2 3" key="1">
    <citation type="submission" date="2019-09" db="EMBL/GenBank/DDBJ databases">
        <title>Genome sequence of Roseospira marina, one of the more divergent members of the non-sulfur purple photosynthetic bacterial family, the Rhodospirillaceae.</title>
        <authorList>
            <person name="Meyer T."/>
            <person name="Kyndt J."/>
        </authorList>
    </citation>
    <scope>NUCLEOTIDE SEQUENCE [LARGE SCALE GENOMIC DNA]</scope>
    <source>
        <strain evidence="2 3">DSM 15113</strain>
    </source>
</reference>
<protein>
    <submittedName>
        <fullName evidence="2">Phage major capsid protein, P2 family</fullName>
    </submittedName>
</protein>
<evidence type="ECO:0000313" key="3">
    <source>
        <dbReference type="Proteomes" id="UP000324065"/>
    </source>
</evidence>
<evidence type="ECO:0000256" key="1">
    <source>
        <dbReference type="SAM" id="MobiDB-lite"/>
    </source>
</evidence>
<name>A0A5M6I6E5_9PROT</name>
<dbReference type="RefSeq" id="WP_150064078.1">
    <property type="nucleotide sequence ID" value="NZ_JACHII010000030.1"/>
</dbReference>
<gene>
    <name evidence="2" type="ORF">F1188_19245</name>
</gene>
<feature type="region of interest" description="Disordered" evidence="1">
    <location>
        <begin position="66"/>
        <end position="91"/>
    </location>
</feature>
<proteinExistence type="predicted"/>
<comment type="caution">
    <text evidence="2">The sequence shown here is derived from an EMBL/GenBank/DDBJ whole genome shotgun (WGS) entry which is preliminary data.</text>
</comment>
<dbReference type="AlphaFoldDB" id="A0A5M6I6E5"/>